<feature type="domain" description="TNase-like" evidence="1">
    <location>
        <begin position="2"/>
        <end position="108"/>
    </location>
</feature>
<evidence type="ECO:0000313" key="2">
    <source>
        <dbReference type="EMBL" id="QNJ97941.1"/>
    </source>
</evidence>
<dbReference type="KEGG" id="alti:ALE3EI_1379"/>
<dbReference type="Pfam" id="PF00565">
    <property type="entry name" value="SNase"/>
    <property type="match status" value="1"/>
</dbReference>
<dbReference type="Proteomes" id="UP000515514">
    <property type="component" value="Chromosome"/>
</dbReference>
<accession>A0A7G8PUC5</accession>
<proteinExistence type="predicted"/>
<keyword evidence="3" id="KW-1185">Reference proteome</keyword>
<reference evidence="2 3" key="1">
    <citation type="submission" date="2020-04" db="EMBL/GenBank/DDBJ databases">
        <title>Genome sequence of Altibacter aquimarinus strain ALE3EI.</title>
        <authorList>
            <person name="Oh H.-M."/>
            <person name="Jang D."/>
        </authorList>
    </citation>
    <scope>NUCLEOTIDE SEQUENCE [LARGE SCALE GENOMIC DNA]</scope>
    <source>
        <strain evidence="2 3">ALE3EI</strain>
    </source>
</reference>
<dbReference type="SUPFAM" id="SSF50199">
    <property type="entry name" value="Staphylococcal nuclease"/>
    <property type="match status" value="1"/>
</dbReference>
<evidence type="ECO:0000259" key="1">
    <source>
        <dbReference type="PROSITE" id="PS50830"/>
    </source>
</evidence>
<dbReference type="Gene3D" id="2.40.50.90">
    <property type="match status" value="1"/>
</dbReference>
<sequence length="108" mass="12411">MYNYKAKINEVCDGETVMAIVDLGFSNYKELKLRLYGVNAPKIPDEEREAGIMTRDLLKEKILNKEVEIHTYKNRINGAESYLVTILLGDTNINRWLIDNGHAEPLKN</sequence>
<organism evidence="2 3">
    <name type="scientific">Constantimarinum furrinae</name>
    <dbReference type="NCBI Taxonomy" id="2562285"/>
    <lineage>
        <taxon>Bacteria</taxon>
        <taxon>Pseudomonadati</taxon>
        <taxon>Bacteroidota</taxon>
        <taxon>Flavobacteriia</taxon>
        <taxon>Flavobacteriales</taxon>
        <taxon>Flavobacteriaceae</taxon>
        <taxon>Altibacter/Constantimarinum group</taxon>
        <taxon>Constantimarinum</taxon>
    </lineage>
</organism>
<dbReference type="InterPro" id="IPR035437">
    <property type="entry name" value="SNase_OB-fold_sf"/>
</dbReference>
<dbReference type="AlphaFoldDB" id="A0A7G8PUC5"/>
<dbReference type="PROSITE" id="PS50830">
    <property type="entry name" value="TNASE_3"/>
    <property type="match status" value="1"/>
</dbReference>
<dbReference type="InterPro" id="IPR016071">
    <property type="entry name" value="Staphylococal_nuclease_OB-fold"/>
</dbReference>
<dbReference type="RefSeq" id="WP_186987567.1">
    <property type="nucleotide sequence ID" value="NZ_CP052909.1"/>
</dbReference>
<protein>
    <recommendedName>
        <fullName evidence="1">TNase-like domain-containing protein</fullName>
    </recommendedName>
</protein>
<evidence type="ECO:0000313" key="3">
    <source>
        <dbReference type="Proteomes" id="UP000515514"/>
    </source>
</evidence>
<name>A0A7G8PUC5_9FLAO</name>
<dbReference type="EMBL" id="CP052909">
    <property type="protein sequence ID" value="QNJ97941.1"/>
    <property type="molecule type" value="Genomic_DNA"/>
</dbReference>
<gene>
    <name evidence="2" type="ORF">ALE3EI_1379</name>
</gene>